<sequence length="76" mass="8847">MESKKGSPSKYQDGDNMTYLEKESWKQLPEATSRPNSSGLGEYYHSELIYYIDGLFIDVPTIPDHWITDRMNTELK</sequence>
<proteinExistence type="predicted"/>
<name>A0A9Q3E7R8_9BASI</name>
<evidence type="ECO:0000313" key="2">
    <source>
        <dbReference type="Proteomes" id="UP000765509"/>
    </source>
</evidence>
<evidence type="ECO:0000313" key="1">
    <source>
        <dbReference type="EMBL" id="MBW0515167.1"/>
    </source>
</evidence>
<dbReference type="EMBL" id="AVOT02024478">
    <property type="protein sequence ID" value="MBW0515167.1"/>
    <property type="molecule type" value="Genomic_DNA"/>
</dbReference>
<comment type="caution">
    <text evidence="1">The sequence shown here is derived from an EMBL/GenBank/DDBJ whole genome shotgun (WGS) entry which is preliminary data.</text>
</comment>
<organism evidence="1 2">
    <name type="scientific">Austropuccinia psidii MF-1</name>
    <dbReference type="NCBI Taxonomy" id="1389203"/>
    <lineage>
        <taxon>Eukaryota</taxon>
        <taxon>Fungi</taxon>
        <taxon>Dikarya</taxon>
        <taxon>Basidiomycota</taxon>
        <taxon>Pucciniomycotina</taxon>
        <taxon>Pucciniomycetes</taxon>
        <taxon>Pucciniales</taxon>
        <taxon>Sphaerophragmiaceae</taxon>
        <taxon>Austropuccinia</taxon>
    </lineage>
</organism>
<keyword evidence="2" id="KW-1185">Reference proteome</keyword>
<accession>A0A9Q3E7R8</accession>
<dbReference type="Proteomes" id="UP000765509">
    <property type="component" value="Unassembled WGS sequence"/>
</dbReference>
<reference evidence="1" key="1">
    <citation type="submission" date="2021-03" db="EMBL/GenBank/DDBJ databases">
        <title>Draft genome sequence of rust myrtle Austropuccinia psidii MF-1, a brazilian biotype.</title>
        <authorList>
            <person name="Quecine M.C."/>
            <person name="Pachon D.M.R."/>
            <person name="Bonatelli M.L."/>
            <person name="Correr F.H."/>
            <person name="Franceschini L.M."/>
            <person name="Leite T.F."/>
            <person name="Margarido G.R.A."/>
            <person name="Almeida C.A."/>
            <person name="Ferrarezi J.A."/>
            <person name="Labate C.A."/>
        </authorList>
    </citation>
    <scope>NUCLEOTIDE SEQUENCE</scope>
    <source>
        <strain evidence="1">MF-1</strain>
    </source>
</reference>
<protein>
    <submittedName>
        <fullName evidence="1">Uncharacterized protein</fullName>
    </submittedName>
</protein>
<dbReference type="AlphaFoldDB" id="A0A9Q3E7R8"/>
<gene>
    <name evidence="1" type="ORF">O181_054882</name>
</gene>